<feature type="compositionally biased region" description="Basic residues" evidence="1">
    <location>
        <begin position="40"/>
        <end position="50"/>
    </location>
</feature>
<evidence type="ECO:0000313" key="2">
    <source>
        <dbReference type="EMBL" id="SNZ21301.1"/>
    </source>
</evidence>
<name>A0A285PN33_9HYPH</name>
<proteinExistence type="predicted"/>
<reference evidence="2 3" key="1">
    <citation type="submission" date="2017-09" db="EMBL/GenBank/DDBJ databases">
        <authorList>
            <person name="Ehlers B."/>
            <person name="Leendertz F.H."/>
        </authorList>
    </citation>
    <scope>NUCLEOTIDE SEQUENCE [LARGE SCALE GENOMIC DNA]</scope>
    <source>
        <strain evidence="2 3">DSM 18289</strain>
    </source>
</reference>
<organism evidence="2 3">
    <name type="scientific">Cohaesibacter gelatinilyticus</name>
    <dbReference type="NCBI Taxonomy" id="372072"/>
    <lineage>
        <taxon>Bacteria</taxon>
        <taxon>Pseudomonadati</taxon>
        <taxon>Pseudomonadota</taxon>
        <taxon>Alphaproteobacteria</taxon>
        <taxon>Hyphomicrobiales</taxon>
        <taxon>Cohaesibacteraceae</taxon>
    </lineage>
</organism>
<evidence type="ECO:0000313" key="3">
    <source>
        <dbReference type="Proteomes" id="UP000219439"/>
    </source>
</evidence>
<dbReference type="Proteomes" id="UP000219439">
    <property type="component" value="Unassembled WGS sequence"/>
</dbReference>
<dbReference type="AlphaFoldDB" id="A0A285PN33"/>
<accession>A0A285PN33</accession>
<protein>
    <submittedName>
        <fullName evidence="2">Uncharacterized protein</fullName>
    </submittedName>
</protein>
<sequence length="58" mass="6325">MRPGYCGGLVRKEGEIFDFNGILGSWMDPQEPSVPASKAPIKKPLRKPAAKRASNQAQ</sequence>
<gene>
    <name evidence="2" type="ORF">SAMN06265368_4418</name>
</gene>
<feature type="region of interest" description="Disordered" evidence="1">
    <location>
        <begin position="28"/>
        <end position="58"/>
    </location>
</feature>
<keyword evidence="3" id="KW-1185">Reference proteome</keyword>
<dbReference type="EMBL" id="OBEL01000007">
    <property type="protein sequence ID" value="SNZ21301.1"/>
    <property type="molecule type" value="Genomic_DNA"/>
</dbReference>
<evidence type="ECO:0000256" key="1">
    <source>
        <dbReference type="SAM" id="MobiDB-lite"/>
    </source>
</evidence>